<reference evidence="3 4" key="1">
    <citation type="submission" date="2024-07" db="EMBL/GenBank/DDBJ databases">
        <title>Section-level genome sequencing and comparative genomics of Aspergillus sections Usti and Cavernicolus.</title>
        <authorList>
            <consortium name="Lawrence Berkeley National Laboratory"/>
            <person name="Nybo J.L."/>
            <person name="Vesth T.C."/>
            <person name="Theobald S."/>
            <person name="Frisvad J.C."/>
            <person name="Larsen T.O."/>
            <person name="Kjaerboelling I."/>
            <person name="Rothschild-Mancinelli K."/>
            <person name="Lyhne E.K."/>
            <person name="Kogle M.E."/>
            <person name="Barry K."/>
            <person name="Clum A."/>
            <person name="Na H."/>
            <person name="Ledsgaard L."/>
            <person name="Lin J."/>
            <person name="Lipzen A."/>
            <person name="Kuo A."/>
            <person name="Riley R."/>
            <person name="Mondo S."/>
            <person name="Labutti K."/>
            <person name="Haridas S."/>
            <person name="Pangalinan J."/>
            <person name="Salamov A.A."/>
            <person name="Simmons B.A."/>
            <person name="Magnuson J.K."/>
            <person name="Chen J."/>
            <person name="Drula E."/>
            <person name="Henrissat B."/>
            <person name="Wiebenga A."/>
            <person name="Lubbers R.J."/>
            <person name="Gomes A.C."/>
            <person name="Macurrencykelacurrency M.R."/>
            <person name="Stajich J."/>
            <person name="Grigoriev I.V."/>
            <person name="Mortensen U.H."/>
            <person name="De Vries R.P."/>
            <person name="Baker S.E."/>
            <person name="Andersen M.R."/>
        </authorList>
    </citation>
    <scope>NUCLEOTIDE SEQUENCE [LARGE SCALE GENOMIC DNA]</scope>
    <source>
        <strain evidence="3 4">CBS 449.75</strain>
    </source>
</reference>
<feature type="region of interest" description="Disordered" evidence="1">
    <location>
        <begin position="127"/>
        <end position="162"/>
    </location>
</feature>
<dbReference type="InterPro" id="IPR051092">
    <property type="entry name" value="FYVE_RhoGEF_PH"/>
</dbReference>
<gene>
    <name evidence="3" type="ORF">BJX67DRAFT_321867</name>
</gene>
<feature type="compositionally biased region" description="Basic and acidic residues" evidence="1">
    <location>
        <begin position="728"/>
        <end position="737"/>
    </location>
</feature>
<dbReference type="SUPFAM" id="SSF48065">
    <property type="entry name" value="DBL homology domain (DH-domain)"/>
    <property type="match status" value="1"/>
</dbReference>
<comment type="caution">
    <text evidence="3">The sequence shown here is derived from an EMBL/GenBank/DDBJ whole genome shotgun (WGS) entry which is preliminary data.</text>
</comment>
<dbReference type="RefSeq" id="XP_070888799.1">
    <property type="nucleotide sequence ID" value="XM_071027351.1"/>
</dbReference>
<dbReference type="InterPro" id="IPR035899">
    <property type="entry name" value="DBL_dom_sf"/>
</dbReference>
<evidence type="ECO:0000313" key="4">
    <source>
        <dbReference type="Proteomes" id="UP001610432"/>
    </source>
</evidence>
<dbReference type="Proteomes" id="UP001610432">
    <property type="component" value="Unassembled WGS sequence"/>
</dbReference>
<sequence>MMSSSIKSVVSAEESKEVLNETAANQLGAAELGQKLQYQGDDGNYILTGQLPTPSPFRRWVNSLRPKKPPPSCLPGRYIEGWQSTPRSSCDNTNLSLYYSSQEQQWEELSGSSSHLGTIKTATVSVTSQSVGRSRRNTQSTTNRSNKSDVRPSFDSLGPALSTSIDEEAQNRAIKRRQVLQEIVTTESDYIFGLKALTNLLLYMGARTEIYHNVQQIRETHETFLRRVQNLTPASTLSRTELERMMLNRAQKRSHTVDLGIKALHPRPLRMQSLKASISRRLKELAAEANEALVVAQEIQTLSQSFFYYKEFCENYELLVEDAALLRKSVRNWPEFELGIEALAKSAASMENRALYENKSLSLNDILIKPAQRLCKYPLLLQELLRWTHIQDDPSAHDGIRQILESVREVLAEINEATASTLGRVLVEKTFILQEMLDPKSVTVVDLYKQLGPLALCGVLHVTYQASRQVTGSYMVCVLFRHHIFLAQMNHESRKLRPLACLFISDVRIDSLANGKGLEYFCLFSWKLLFQRHGEKFELVLSASSAAEEKQWTAGILKSVAASADVPNAVSSEMRGSSFLALDLVSIEDSSGLTSQLSRRPSLQTLGIPRARSKFQLQPIIIKKTYCPQKHAQTQHIDGEIERPKVPPPFPALILTARRQDRIRLERAILPIYTRDTLPYPGMFLATGDILFGPGSIMRHLSLRSKRYRRSSSINLPTALQNISEPQDIGKLEEKVQGPKKRKRRDASDVSQSLDHEKGWNLRGDNVVLIGRSKTVRVKSSSRHGSYNQSPHPVAKRDKSSDCSEAPIRKGIWSIFSSLSLRRPKKNA</sequence>
<dbReference type="PANTHER" id="PTHR12673:SF159">
    <property type="entry name" value="LD03170P"/>
    <property type="match status" value="1"/>
</dbReference>
<accession>A0ABR4LZ91</accession>
<dbReference type="InterPro" id="IPR000219">
    <property type="entry name" value="DH_dom"/>
</dbReference>
<feature type="domain" description="DH" evidence="2">
    <location>
        <begin position="175"/>
        <end position="417"/>
    </location>
</feature>
<feature type="region of interest" description="Disordered" evidence="1">
    <location>
        <begin position="776"/>
        <end position="804"/>
    </location>
</feature>
<dbReference type="GeneID" id="98142423"/>
<keyword evidence="4" id="KW-1185">Reference proteome</keyword>
<evidence type="ECO:0000313" key="3">
    <source>
        <dbReference type="EMBL" id="KAL2869820.1"/>
    </source>
</evidence>
<name>A0ABR4LZ91_9EURO</name>
<dbReference type="Pfam" id="PF00621">
    <property type="entry name" value="RhoGEF"/>
    <property type="match status" value="1"/>
</dbReference>
<dbReference type="SUPFAM" id="SSF50729">
    <property type="entry name" value="PH domain-like"/>
    <property type="match status" value="1"/>
</dbReference>
<dbReference type="EMBL" id="JBFXLQ010000008">
    <property type="protein sequence ID" value="KAL2869820.1"/>
    <property type="molecule type" value="Genomic_DNA"/>
</dbReference>
<dbReference type="PROSITE" id="PS50010">
    <property type="entry name" value="DH_2"/>
    <property type="match status" value="1"/>
</dbReference>
<dbReference type="PANTHER" id="PTHR12673">
    <property type="entry name" value="FACIOGENITAL DYSPLASIA PROTEIN"/>
    <property type="match status" value="1"/>
</dbReference>
<evidence type="ECO:0000256" key="1">
    <source>
        <dbReference type="SAM" id="MobiDB-lite"/>
    </source>
</evidence>
<protein>
    <recommendedName>
        <fullName evidence="2">DH domain-containing protein</fullName>
    </recommendedName>
</protein>
<dbReference type="SMART" id="SM00325">
    <property type="entry name" value="RhoGEF"/>
    <property type="match status" value="1"/>
</dbReference>
<proteinExistence type="predicted"/>
<organism evidence="3 4">
    <name type="scientific">Aspergillus lucknowensis</name>
    <dbReference type="NCBI Taxonomy" id="176173"/>
    <lineage>
        <taxon>Eukaryota</taxon>
        <taxon>Fungi</taxon>
        <taxon>Dikarya</taxon>
        <taxon>Ascomycota</taxon>
        <taxon>Pezizomycotina</taxon>
        <taxon>Eurotiomycetes</taxon>
        <taxon>Eurotiomycetidae</taxon>
        <taxon>Eurotiales</taxon>
        <taxon>Aspergillaceae</taxon>
        <taxon>Aspergillus</taxon>
        <taxon>Aspergillus subgen. Nidulantes</taxon>
    </lineage>
</organism>
<evidence type="ECO:0000259" key="2">
    <source>
        <dbReference type="PROSITE" id="PS50010"/>
    </source>
</evidence>
<dbReference type="Gene3D" id="1.20.900.10">
    <property type="entry name" value="Dbl homology (DH) domain"/>
    <property type="match status" value="1"/>
</dbReference>
<feature type="region of interest" description="Disordered" evidence="1">
    <location>
        <begin position="725"/>
        <end position="756"/>
    </location>
</feature>